<feature type="domain" description="ER-bound oxygenase mpaB/mpaB'/Rubber oxygenase catalytic" evidence="1">
    <location>
        <begin position="38"/>
        <end position="254"/>
    </location>
</feature>
<comment type="caution">
    <text evidence="2">The sequence shown here is derived from an EMBL/GenBank/DDBJ whole genome shotgun (WGS) entry which is preliminary data.</text>
</comment>
<evidence type="ECO:0000313" key="2">
    <source>
        <dbReference type="EMBL" id="KGD63043.1"/>
    </source>
</evidence>
<protein>
    <recommendedName>
        <fullName evidence="1">ER-bound oxygenase mpaB/mpaB'/Rubber oxygenase catalytic domain-containing protein</fullName>
    </recommendedName>
</protein>
<evidence type="ECO:0000313" key="3">
    <source>
        <dbReference type="Proteomes" id="UP000029443"/>
    </source>
</evidence>
<name>A0ABR4WI19_9GAMM</name>
<sequence length="314" mass="36388">MALPQLLTRDHIQAGLFQASEQCYQPDAGLFGPGSICWQLMRENLTSLAHGRVVLLALADSRLSQLLADSHDLVQRLQHTQVFMLKLVFGNLDQALLTLDSPRMRRKTLFDVDDSETLLYALTAWMDSCLTVYQEIIEPLNTAHQERLFEETMLLAQVMGIPESRRPADWHAHQRWWKRRLNHHGPISDRRRQLGHNLIREQGYPGRLPYGPYLPLASFQIPEHLRQTFRLPQTGLDSHRAYQKHLNRLMDITRRLPPRLRFQPAYHEASQRLGGRARADLATRLLNRWWTGESDLVSSGWSIPKVDRLPSVSY</sequence>
<dbReference type="RefSeq" id="WP_035244588.1">
    <property type="nucleotide sequence ID" value="NZ_ARXU01000001.1"/>
</dbReference>
<dbReference type="PANTHER" id="PTHR36151:SF3">
    <property type="entry name" value="ER-BOUND OXYGENASE MPAB_MPAB'_RUBBER OXYGENASE CATALYTIC DOMAIN-CONTAINING PROTEIN"/>
    <property type="match status" value="1"/>
</dbReference>
<dbReference type="EMBL" id="ARXU01000001">
    <property type="protein sequence ID" value="KGD63043.1"/>
    <property type="molecule type" value="Genomic_DNA"/>
</dbReference>
<dbReference type="InterPro" id="IPR018713">
    <property type="entry name" value="MPAB/Lcp_cat_dom"/>
</dbReference>
<keyword evidence="3" id="KW-1185">Reference proteome</keyword>
<dbReference type="Proteomes" id="UP000029443">
    <property type="component" value="Unassembled WGS sequence"/>
</dbReference>
<reference evidence="2 3" key="1">
    <citation type="submission" date="2012-09" db="EMBL/GenBank/DDBJ databases">
        <title>Genome Sequence of alkane-degrading Bacterium Alcanivorax jadensis T9.</title>
        <authorList>
            <person name="Lai Q."/>
            <person name="Shao Z."/>
        </authorList>
    </citation>
    <scope>NUCLEOTIDE SEQUENCE [LARGE SCALE GENOMIC DNA]</scope>
    <source>
        <strain evidence="2 3">T9</strain>
    </source>
</reference>
<dbReference type="Pfam" id="PF09995">
    <property type="entry name" value="MPAB_Lcp_cat"/>
    <property type="match status" value="1"/>
</dbReference>
<dbReference type="PANTHER" id="PTHR36151">
    <property type="entry name" value="BLR2777 PROTEIN"/>
    <property type="match status" value="1"/>
</dbReference>
<accession>A0ABR4WI19</accession>
<evidence type="ECO:0000259" key="1">
    <source>
        <dbReference type="Pfam" id="PF09995"/>
    </source>
</evidence>
<proteinExistence type="predicted"/>
<organism evidence="2 3">
    <name type="scientific">Alcanivorax jadensis T9</name>
    <dbReference type="NCBI Taxonomy" id="1177181"/>
    <lineage>
        <taxon>Bacteria</taxon>
        <taxon>Pseudomonadati</taxon>
        <taxon>Pseudomonadota</taxon>
        <taxon>Gammaproteobacteria</taxon>
        <taxon>Oceanospirillales</taxon>
        <taxon>Alcanivoracaceae</taxon>
        <taxon>Alcanivorax</taxon>
    </lineage>
</organism>
<gene>
    <name evidence="2" type="ORF">T9A_00363</name>
</gene>